<feature type="region of interest" description="Disordered" evidence="11">
    <location>
        <begin position="163"/>
        <end position="231"/>
    </location>
</feature>
<reference evidence="14" key="1">
    <citation type="journal article" date="2014" name="Nat. Commun.">
        <title>The rainbow trout genome provides novel insights into evolution after whole-genome duplication in vertebrates.</title>
        <authorList>
            <person name="Berthelot C."/>
            <person name="Brunet F."/>
            <person name="Chalopin D."/>
            <person name="Juanchich A."/>
            <person name="Bernard M."/>
            <person name="Noel B."/>
            <person name="Bento P."/>
            <person name="Da Silva C."/>
            <person name="Labadie K."/>
            <person name="Alberti A."/>
            <person name="Aury J.M."/>
            <person name="Louis A."/>
            <person name="Dehais P."/>
            <person name="Bardou P."/>
            <person name="Montfort J."/>
            <person name="Klopp C."/>
            <person name="Cabau C."/>
            <person name="Gaspin C."/>
            <person name="Thorgaard G.H."/>
            <person name="Boussaha M."/>
            <person name="Quillet E."/>
            <person name="Guyomard R."/>
            <person name="Galiana D."/>
            <person name="Bobe J."/>
            <person name="Volff J.N."/>
            <person name="Genet C."/>
            <person name="Wincker P."/>
            <person name="Jaillon O."/>
            <person name="Roest Crollius H."/>
            <person name="Guiguen Y."/>
        </authorList>
    </citation>
    <scope>NUCLEOTIDE SEQUENCE [LARGE SCALE GENOMIC DNA]</scope>
</reference>
<feature type="compositionally biased region" description="Low complexity" evidence="11">
    <location>
        <begin position="336"/>
        <end position="346"/>
    </location>
</feature>
<name>A0A060Z274_ONCMY</name>
<keyword evidence="3" id="KW-0677">Repeat</keyword>
<dbReference type="STRING" id="8022.A0A060Z274"/>
<dbReference type="GO" id="GO:0005634">
    <property type="term" value="C:nucleus"/>
    <property type="evidence" value="ECO:0007669"/>
    <property type="project" value="UniProtKB-SubCell"/>
</dbReference>
<feature type="compositionally biased region" description="Polar residues" evidence="11">
    <location>
        <begin position="163"/>
        <end position="172"/>
    </location>
</feature>
<feature type="compositionally biased region" description="Acidic residues" evidence="11">
    <location>
        <begin position="216"/>
        <end position="228"/>
    </location>
</feature>
<dbReference type="GO" id="GO:0000978">
    <property type="term" value="F:RNA polymerase II cis-regulatory region sequence-specific DNA binding"/>
    <property type="evidence" value="ECO:0007669"/>
    <property type="project" value="TreeGrafter"/>
</dbReference>
<feature type="compositionally biased region" description="Basic and acidic residues" evidence="11">
    <location>
        <begin position="268"/>
        <end position="277"/>
    </location>
</feature>
<comment type="subcellular location">
    <subcellularLocation>
        <location evidence="1">Nucleus</location>
    </subcellularLocation>
</comment>
<feature type="domain" description="BTB" evidence="12">
    <location>
        <begin position="48"/>
        <end position="116"/>
    </location>
</feature>
<sequence>LPVLSIQSGLPVLSLQVDSKGVVKQYLPRHGQTMLDKLNQQRLNNQFCDITLLIEGEEHRAHKAVLAACSDYFNELFIEKGAVSSHEAVVDLSGFSKVSFLPLLEFAYTSNLCFNFCVMADVATLARHLLMAEVLQICESVHKKVEEQKLMVYQQGDIHTVVSSQPAPQQAPNEDPGAYIMTIGSDGHAVPQPPAAPQPPKRKRGRPAKVKHEVIEEPESPVEEEVVEVPEPVSTLAEEVQRTHDPYKRRLRQRSMGEGGYVRLHMGLEEDREDKKGAQTPQRPSTPKKRGRPAKRHVEEMEAAVAGMENVVQTETEGVQSPDGILYGAPITEQPVGQGPEPGQGPALPDGGSEVEGEHACSECGLSFHRRYALIMHTLKHEKTRGYKCTVRMYDVSWSFCGRAEMQWKCFSTFGHNCSSARTNNTVL</sequence>
<evidence type="ECO:0000256" key="1">
    <source>
        <dbReference type="ARBA" id="ARBA00004123"/>
    </source>
</evidence>
<feature type="compositionally biased region" description="Basic residues" evidence="11">
    <location>
        <begin position="200"/>
        <end position="209"/>
    </location>
</feature>
<dbReference type="InterPro" id="IPR013087">
    <property type="entry name" value="Znf_C2H2_type"/>
</dbReference>
<dbReference type="PROSITE" id="PS00028">
    <property type="entry name" value="ZINC_FINGER_C2H2_1"/>
    <property type="match status" value="1"/>
</dbReference>
<dbReference type="SUPFAM" id="SSF57667">
    <property type="entry name" value="beta-beta-alpha zinc fingers"/>
    <property type="match status" value="1"/>
</dbReference>
<keyword evidence="6" id="KW-0805">Transcription regulation</keyword>
<dbReference type="InterPro" id="IPR000210">
    <property type="entry name" value="BTB/POZ_dom"/>
</dbReference>
<dbReference type="InterPro" id="IPR017956">
    <property type="entry name" value="AT_hook_DNA-bd_motif"/>
</dbReference>
<dbReference type="InterPro" id="IPR050457">
    <property type="entry name" value="ZnFinger_BTB_dom_contain"/>
</dbReference>
<dbReference type="InterPro" id="IPR011333">
    <property type="entry name" value="SKP1/BTB/POZ_sf"/>
</dbReference>
<evidence type="ECO:0000256" key="5">
    <source>
        <dbReference type="ARBA" id="ARBA00022833"/>
    </source>
</evidence>
<evidence type="ECO:0000256" key="2">
    <source>
        <dbReference type="ARBA" id="ARBA00022723"/>
    </source>
</evidence>
<evidence type="ECO:0000256" key="8">
    <source>
        <dbReference type="ARBA" id="ARBA00023163"/>
    </source>
</evidence>
<dbReference type="Proteomes" id="UP000193380">
    <property type="component" value="Unassembled WGS sequence"/>
</dbReference>
<dbReference type="Pfam" id="PF00651">
    <property type="entry name" value="BTB"/>
    <property type="match status" value="1"/>
</dbReference>
<dbReference type="InterPro" id="IPR048060">
    <property type="entry name" value="ZBTB11_BTB_POZ"/>
</dbReference>
<dbReference type="Gene3D" id="3.30.710.10">
    <property type="entry name" value="Potassium Channel Kv1.1, Chain A"/>
    <property type="match status" value="1"/>
</dbReference>
<dbReference type="CDD" id="cd18202">
    <property type="entry name" value="BTB_POZ_ZBTB11"/>
    <property type="match status" value="1"/>
</dbReference>
<evidence type="ECO:0000256" key="3">
    <source>
        <dbReference type="ARBA" id="ARBA00022737"/>
    </source>
</evidence>
<dbReference type="FunFam" id="3.30.710.10:FF:000070">
    <property type="entry name" value="zinc finger and BTB domain-containing protein 11"/>
    <property type="match status" value="1"/>
</dbReference>
<dbReference type="PROSITE" id="PS50157">
    <property type="entry name" value="ZINC_FINGER_C2H2_2"/>
    <property type="match status" value="1"/>
</dbReference>
<dbReference type="Pfam" id="PF02178">
    <property type="entry name" value="AT_hook"/>
    <property type="match status" value="2"/>
</dbReference>
<keyword evidence="5" id="KW-0862">Zinc</keyword>
<feature type="compositionally biased region" description="Basic residues" evidence="11">
    <location>
        <begin position="286"/>
        <end position="295"/>
    </location>
</feature>
<dbReference type="AlphaFoldDB" id="A0A060Z274"/>
<accession>A0A060Z274</accession>
<keyword evidence="9" id="KW-0539">Nucleus</keyword>
<feature type="non-terminal residue" evidence="14">
    <location>
        <position position="1"/>
    </location>
</feature>
<evidence type="ECO:0000313" key="14">
    <source>
        <dbReference type="EMBL" id="CDQ98163.1"/>
    </source>
</evidence>
<keyword evidence="8" id="KW-0804">Transcription</keyword>
<keyword evidence="7" id="KW-0238">DNA-binding</keyword>
<organism evidence="14 15">
    <name type="scientific">Oncorhynchus mykiss</name>
    <name type="common">Rainbow trout</name>
    <name type="synonym">Salmo gairdneri</name>
    <dbReference type="NCBI Taxonomy" id="8022"/>
    <lineage>
        <taxon>Eukaryota</taxon>
        <taxon>Metazoa</taxon>
        <taxon>Chordata</taxon>
        <taxon>Craniata</taxon>
        <taxon>Vertebrata</taxon>
        <taxon>Euteleostomi</taxon>
        <taxon>Actinopterygii</taxon>
        <taxon>Neopterygii</taxon>
        <taxon>Teleostei</taxon>
        <taxon>Protacanthopterygii</taxon>
        <taxon>Salmoniformes</taxon>
        <taxon>Salmonidae</taxon>
        <taxon>Salmoninae</taxon>
        <taxon>Oncorhynchus</taxon>
    </lineage>
</organism>
<evidence type="ECO:0000256" key="4">
    <source>
        <dbReference type="ARBA" id="ARBA00022771"/>
    </source>
</evidence>
<evidence type="ECO:0000256" key="10">
    <source>
        <dbReference type="PROSITE-ProRule" id="PRU00042"/>
    </source>
</evidence>
<protein>
    <recommendedName>
        <fullName evidence="16">Zinc finger and BTB domain containing 11</fullName>
    </recommendedName>
</protein>
<evidence type="ECO:0000256" key="6">
    <source>
        <dbReference type="ARBA" id="ARBA00023015"/>
    </source>
</evidence>
<dbReference type="InterPro" id="IPR036236">
    <property type="entry name" value="Znf_C2H2_sf"/>
</dbReference>
<feature type="region of interest" description="Disordered" evidence="11">
    <location>
        <begin position="336"/>
        <end position="356"/>
    </location>
</feature>
<evidence type="ECO:0000313" key="15">
    <source>
        <dbReference type="Proteomes" id="UP000193380"/>
    </source>
</evidence>
<proteinExistence type="predicted"/>
<dbReference type="PANTHER" id="PTHR46105">
    <property type="entry name" value="AGAP004733-PA"/>
    <property type="match status" value="1"/>
</dbReference>
<dbReference type="GO" id="GO:0000981">
    <property type="term" value="F:DNA-binding transcription factor activity, RNA polymerase II-specific"/>
    <property type="evidence" value="ECO:0007669"/>
    <property type="project" value="TreeGrafter"/>
</dbReference>
<dbReference type="SUPFAM" id="SSF54695">
    <property type="entry name" value="POZ domain"/>
    <property type="match status" value="1"/>
</dbReference>
<dbReference type="GO" id="GO:0008270">
    <property type="term" value="F:zinc ion binding"/>
    <property type="evidence" value="ECO:0007669"/>
    <property type="project" value="UniProtKB-KW"/>
</dbReference>
<dbReference type="PaxDb" id="8022-A0A060Z274"/>
<keyword evidence="2" id="KW-0479">Metal-binding</keyword>
<reference evidence="14" key="2">
    <citation type="submission" date="2014-03" db="EMBL/GenBank/DDBJ databases">
        <authorList>
            <person name="Genoscope - CEA"/>
        </authorList>
    </citation>
    <scope>NUCLEOTIDE SEQUENCE</scope>
</reference>
<evidence type="ECO:0000259" key="12">
    <source>
        <dbReference type="PROSITE" id="PS50097"/>
    </source>
</evidence>
<dbReference type="SMART" id="SM00384">
    <property type="entry name" value="AT_hook"/>
    <property type="match status" value="2"/>
</dbReference>
<dbReference type="EMBL" id="FR935502">
    <property type="protein sequence ID" value="CDQ98163.1"/>
    <property type="molecule type" value="Genomic_DNA"/>
</dbReference>
<evidence type="ECO:0000256" key="11">
    <source>
        <dbReference type="SAM" id="MobiDB-lite"/>
    </source>
</evidence>
<dbReference type="PANTHER" id="PTHR46105:SF5">
    <property type="entry name" value="ZINC FINGER AND BTB DOMAIN-CONTAINING PROTEIN 44 ISOFORM X1"/>
    <property type="match status" value="1"/>
</dbReference>
<evidence type="ECO:0008006" key="16">
    <source>
        <dbReference type="Google" id="ProtNLM"/>
    </source>
</evidence>
<gene>
    <name evidence="14" type="ORF">GSONMT00024613001</name>
</gene>
<feature type="region of interest" description="Disordered" evidence="11">
    <location>
        <begin position="268"/>
        <end position="295"/>
    </location>
</feature>
<dbReference type="Gene3D" id="3.30.160.60">
    <property type="entry name" value="Classic Zinc Finger"/>
    <property type="match status" value="1"/>
</dbReference>
<evidence type="ECO:0000256" key="9">
    <source>
        <dbReference type="ARBA" id="ARBA00023242"/>
    </source>
</evidence>
<evidence type="ECO:0000256" key="7">
    <source>
        <dbReference type="ARBA" id="ARBA00023125"/>
    </source>
</evidence>
<evidence type="ECO:0000259" key="13">
    <source>
        <dbReference type="PROSITE" id="PS50157"/>
    </source>
</evidence>
<dbReference type="PROSITE" id="PS50097">
    <property type="entry name" value="BTB"/>
    <property type="match status" value="1"/>
</dbReference>
<keyword evidence="4 10" id="KW-0863">Zinc-finger</keyword>
<feature type="domain" description="C2H2-type" evidence="13">
    <location>
        <begin position="359"/>
        <end position="386"/>
    </location>
</feature>
<dbReference type="SMART" id="SM00225">
    <property type="entry name" value="BTB"/>
    <property type="match status" value="1"/>
</dbReference>